<reference evidence="2 3" key="1">
    <citation type="submission" date="2023-12" db="EMBL/GenBank/DDBJ databases">
        <title>Characterization of antibiotic resistance in Aeromonas spp. in hospital effluent.</title>
        <authorList>
            <person name="Negoseki B.R.S."/>
            <person name="Krul D."/>
            <person name="Siqueira A.C."/>
            <person name="Almeida M."/>
            <person name="Mesa D."/>
            <person name="Conte D."/>
            <person name="Dalla-Costa L.M."/>
        </authorList>
    </citation>
    <scope>NUCLEOTIDE SEQUENCE [LARGE SCALE GENOMIC DNA]</scope>
    <source>
        <strain evidence="2 3">36v</strain>
    </source>
</reference>
<dbReference type="Proteomes" id="UP001304847">
    <property type="component" value="Unassembled WGS sequence"/>
</dbReference>
<dbReference type="RefSeq" id="WP_323581163.1">
    <property type="nucleotide sequence ID" value="NZ_JAYGOJ010000279.1"/>
</dbReference>
<proteinExistence type="predicted"/>
<keyword evidence="3" id="KW-1185">Reference proteome</keyword>
<organism evidence="2 3">
    <name type="scientific">Aeromonas caviae</name>
    <name type="common">Aeromonas punctata</name>
    <dbReference type="NCBI Taxonomy" id="648"/>
    <lineage>
        <taxon>Bacteria</taxon>
        <taxon>Pseudomonadati</taxon>
        <taxon>Pseudomonadota</taxon>
        <taxon>Gammaproteobacteria</taxon>
        <taxon>Aeromonadales</taxon>
        <taxon>Aeromonadaceae</taxon>
        <taxon>Aeromonas</taxon>
    </lineage>
</organism>
<keyword evidence="1" id="KW-0472">Membrane</keyword>
<keyword evidence="1" id="KW-0812">Transmembrane</keyword>
<evidence type="ECO:0000313" key="3">
    <source>
        <dbReference type="Proteomes" id="UP001304847"/>
    </source>
</evidence>
<feature type="transmembrane region" description="Helical" evidence="1">
    <location>
        <begin position="12"/>
        <end position="32"/>
    </location>
</feature>
<evidence type="ECO:0000313" key="2">
    <source>
        <dbReference type="EMBL" id="MEA9438801.1"/>
    </source>
</evidence>
<comment type="caution">
    <text evidence="2">The sequence shown here is derived from an EMBL/GenBank/DDBJ whole genome shotgun (WGS) entry which is preliminary data.</text>
</comment>
<name>A0ABU5WD06_AERCA</name>
<accession>A0ABU5WD06</accession>
<dbReference type="EMBL" id="JAYGOJ010000279">
    <property type="protein sequence ID" value="MEA9438801.1"/>
    <property type="molecule type" value="Genomic_DNA"/>
</dbReference>
<sequence length="102" mass="11596">MLATESWRKYLFIAFMHSFPVALVIVVSIFMYSSLESECHVNNVLQEQMRMRLSKVELQSVRPSHGVCPTLFFYMRDDGTASCAEGFENVFRGPEISFGSCG</sequence>
<gene>
    <name evidence="2" type="ORF">VCX44_24180</name>
</gene>
<evidence type="ECO:0000256" key="1">
    <source>
        <dbReference type="SAM" id="Phobius"/>
    </source>
</evidence>
<protein>
    <submittedName>
        <fullName evidence="2">Uncharacterized protein</fullName>
    </submittedName>
</protein>
<keyword evidence="1" id="KW-1133">Transmembrane helix</keyword>